<gene>
    <name evidence="1" type="ORF">AABD74_17140</name>
</gene>
<dbReference type="EMBL" id="CP150845">
    <property type="protein sequence ID" value="WYZ18877.1"/>
    <property type="molecule type" value="Genomic_DNA"/>
</dbReference>
<evidence type="ECO:0000313" key="1">
    <source>
        <dbReference type="EMBL" id="WYZ18877.1"/>
    </source>
</evidence>
<proteinExistence type="predicted"/>
<protein>
    <submittedName>
        <fullName evidence="1">Uncharacterized protein</fullName>
    </submittedName>
</protein>
<sequence length="60" mass="6898">MSYTLVELKLTNVVTPDFYLSDERRNQAMILEALILLNDINWVVLNSNTDEISLNINSIN</sequence>
<reference evidence="1 2" key="1">
    <citation type="submission" date="2024-03" db="EMBL/GenBank/DDBJ databases">
        <title>Flavobacterium soyae.</title>
        <authorList>
            <person name="Zheng W."/>
        </authorList>
    </citation>
    <scope>NUCLEOTIDE SEQUENCE [LARGE SCALE GENOMIC DNA]</scope>
    <source>
        <strain evidence="1 2">55</strain>
    </source>
</reference>
<name>A0ABZ2UCI9_9FLAO</name>
<evidence type="ECO:0000313" key="2">
    <source>
        <dbReference type="Proteomes" id="UP001623852"/>
    </source>
</evidence>
<dbReference type="RefSeq" id="WP_232681947.1">
    <property type="nucleotide sequence ID" value="NZ_CP150845.1"/>
</dbReference>
<keyword evidence="2" id="KW-1185">Reference proteome</keyword>
<organism evidence="1 2">
    <name type="scientific">Flavobacterium soyae</name>
    <dbReference type="NCBI Taxonomy" id="2903098"/>
    <lineage>
        <taxon>Bacteria</taxon>
        <taxon>Pseudomonadati</taxon>
        <taxon>Bacteroidota</taxon>
        <taxon>Flavobacteriia</taxon>
        <taxon>Flavobacteriales</taxon>
        <taxon>Flavobacteriaceae</taxon>
        <taxon>Flavobacterium</taxon>
    </lineage>
</organism>
<dbReference type="Proteomes" id="UP001623852">
    <property type="component" value="Chromosome"/>
</dbReference>
<accession>A0ABZ2UCI9</accession>